<dbReference type="InterPro" id="IPR016181">
    <property type="entry name" value="Acyl_CoA_acyltransferase"/>
</dbReference>
<dbReference type="AlphaFoldDB" id="B0PBU3"/>
<reference evidence="4" key="1">
    <citation type="submission" date="2007-11" db="EMBL/GenBank/DDBJ databases">
        <authorList>
            <person name="Fulton L."/>
            <person name="Clifton S."/>
            <person name="Fulton B."/>
            <person name="Xu J."/>
            <person name="Minx P."/>
            <person name="Pepin K.H."/>
            <person name="Johnson M."/>
            <person name="Thiruvilangam P."/>
            <person name="Bhonagiri V."/>
            <person name="Nash W.E."/>
            <person name="Mardis E.R."/>
            <person name="Wilson R.K."/>
        </authorList>
    </citation>
    <scope>NUCLEOTIDE SEQUENCE [LARGE SCALE GENOMIC DNA]</scope>
    <source>
        <strain evidence="4">DSM 17241</strain>
    </source>
</reference>
<dbReference type="Gene3D" id="3.40.630.30">
    <property type="match status" value="1"/>
</dbReference>
<name>B0PBU3_9FIRM</name>
<dbReference type="InterPro" id="IPR000182">
    <property type="entry name" value="GNAT_dom"/>
</dbReference>
<evidence type="ECO:0000256" key="2">
    <source>
        <dbReference type="ARBA" id="ARBA00023315"/>
    </source>
</evidence>
<dbReference type="PROSITE" id="PS51186">
    <property type="entry name" value="GNAT"/>
    <property type="match status" value="1"/>
</dbReference>
<evidence type="ECO:0000256" key="1">
    <source>
        <dbReference type="ARBA" id="ARBA00022679"/>
    </source>
</evidence>
<proteinExistence type="predicted"/>
<dbReference type="eggNOG" id="COG3665">
    <property type="taxonomic scope" value="Bacteria"/>
</dbReference>
<feature type="domain" description="N-acetyltransferase" evidence="3">
    <location>
        <begin position="66"/>
        <end position="208"/>
    </location>
</feature>
<dbReference type="PANTHER" id="PTHR43800:SF1">
    <property type="entry name" value="PEPTIDYL-LYSINE N-ACETYLTRANSFERASE YJAB"/>
    <property type="match status" value="1"/>
</dbReference>
<gene>
    <name evidence="4" type="ORF">ANACOL_02251</name>
</gene>
<keyword evidence="1" id="KW-0808">Transferase</keyword>
<comment type="caution">
    <text evidence="4">The sequence shown here is derived from an EMBL/GenBank/DDBJ whole genome shotgun (WGS) entry which is preliminary data.</text>
</comment>
<keyword evidence="5" id="KW-1185">Reference proteome</keyword>
<sequence length="211" mass="23756">MFTKVDENGKITILPPRSKAGNKVILQAMMNVRVGIAACSVSEGECNDRKCTPIKVIIEENTMKITEVENRTPDLINQLLEVWEGSVRATHLFLSDDEIKSIKEYVPQALNGIAHLVIAENDSGHPVAFMGIEDSSLEMLFVAPEERGKGLGKRLIQYGIENYAVERLAINEQNPQAKGFYEHMGFQVYKRTDLDEQGNPYPLLYMRRSTI</sequence>
<reference evidence="4" key="2">
    <citation type="submission" date="2013-09" db="EMBL/GenBank/DDBJ databases">
        <title>Draft genome sequence of Anaerotruncus colihominis(DSM 17241).</title>
        <authorList>
            <person name="Sudarsanam P."/>
            <person name="Ley R."/>
            <person name="Guruge J."/>
            <person name="Turnbaugh P.J."/>
            <person name="Mahowald M."/>
            <person name="Liep D."/>
            <person name="Gordon J."/>
        </authorList>
    </citation>
    <scope>NUCLEOTIDE SEQUENCE</scope>
    <source>
        <strain evidence="4">DSM 17241</strain>
    </source>
</reference>
<accession>B0PBU3</accession>
<dbReference type="eggNOG" id="COG0456">
    <property type="taxonomic scope" value="Bacteria"/>
</dbReference>
<evidence type="ECO:0000313" key="4">
    <source>
        <dbReference type="EMBL" id="EDS11068.1"/>
    </source>
</evidence>
<dbReference type="Pfam" id="PF13508">
    <property type="entry name" value="Acetyltransf_7"/>
    <property type="match status" value="1"/>
</dbReference>
<dbReference type="EMBL" id="ABGD02000018">
    <property type="protein sequence ID" value="EDS11068.1"/>
    <property type="molecule type" value="Genomic_DNA"/>
</dbReference>
<evidence type="ECO:0000313" key="5">
    <source>
        <dbReference type="Proteomes" id="UP000003803"/>
    </source>
</evidence>
<dbReference type="GO" id="GO:0016747">
    <property type="term" value="F:acyltransferase activity, transferring groups other than amino-acyl groups"/>
    <property type="evidence" value="ECO:0007669"/>
    <property type="project" value="InterPro"/>
</dbReference>
<organism evidence="4 5">
    <name type="scientific">Anaerotruncus colihominis DSM 17241</name>
    <dbReference type="NCBI Taxonomy" id="445972"/>
    <lineage>
        <taxon>Bacteria</taxon>
        <taxon>Bacillati</taxon>
        <taxon>Bacillota</taxon>
        <taxon>Clostridia</taxon>
        <taxon>Eubacteriales</taxon>
        <taxon>Oscillospiraceae</taxon>
        <taxon>Anaerotruncus</taxon>
    </lineage>
</organism>
<dbReference type="CDD" id="cd04301">
    <property type="entry name" value="NAT_SF"/>
    <property type="match status" value="1"/>
</dbReference>
<dbReference type="HOGENOM" id="CLU_013985_21_0_9"/>
<protein>
    <submittedName>
        <fullName evidence="4">Acetyltransferase, GNAT family</fullName>
    </submittedName>
</protein>
<dbReference type="SUPFAM" id="SSF55729">
    <property type="entry name" value="Acyl-CoA N-acyltransferases (Nat)"/>
    <property type="match status" value="1"/>
</dbReference>
<keyword evidence="2" id="KW-0012">Acyltransferase</keyword>
<dbReference type="PANTHER" id="PTHR43800">
    <property type="entry name" value="PEPTIDYL-LYSINE N-ACETYLTRANSFERASE YJAB"/>
    <property type="match status" value="1"/>
</dbReference>
<dbReference type="Proteomes" id="UP000003803">
    <property type="component" value="Unassembled WGS sequence"/>
</dbReference>
<evidence type="ECO:0000259" key="3">
    <source>
        <dbReference type="PROSITE" id="PS51186"/>
    </source>
</evidence>